<dbReference type="GO" id="GO:0005829">
    <property type="term" value="C:cytosol"/>
    <property type="evidence" value="ECO:0007669"/>
    <property type="project" value="TreeGrafter"/>
</dbReference>
<protein>
    <recommendedName>
        <fullName evidence="3">Ubiquitin thioesterase OTU</fullName>
        <ecNumber evidence="3">3.4.19.12</ecNumber>
    </recommendedName>
</protein>
<dbReference type="PANTHER" id="PTHR13312:SF6">
    <property type="entry name" value="UBIQUITIN THIOESTERASE OTU"/>
    <property type="match status" value="1"/>
</dbReference>
<dbReference type="PROSITE" id="PS50802">
    <property type="entry name" value="OTU"/>
    <property type="match status" value="1"/>
</dbReference>
<dbReference type="GO" id="GO:0036503">
    <property type="term" value="P:ERAD pathway"/>
    <property type="evidence" value="ECO:0007669"/>
    <property type="project" value="TreeGrafter"/>
</dbReference>
<keyword evidence="6" id="KW-1185">Reference proteome</keyword>
<evidence type="ECO:0000256" key="1">
    <source>
        <dbReference type="ARBA" id="ARBA00000707"/>
    </source>
</evidence>
<dbReference type="GO" id="GO:0005634">
    <property type="term" value="C:nucleus"/>
    <property type="evidence" value="ECO:0007669"/>
    <property type="project" value="TreeGrafter"/>
</dbReference>
<organism evidence="5 6">
    <name type="scientific">Aquilegia coerulea</name>
    <name type="common">Rocky mountain columbine</name>
    <dbReference type="NCBI Taxonomy" id="218851"/>
    <lineage>
        <taxon>Eukaryota</taxon>
        <taxon>Viridiplantae</taxon>
        <taxon>Streptophyta</taxon>
        <taxon>Embryophyta</taxon>
        <taxon>Tracheophyta</taxon>
        <taxon>Spermatophyta</taxon>
        <taxon>Magnoliopsida</taxon>
        <taxon>Ranunculales</taxon>
        <taxon>Ranunculaceae</taxon>
        <taxon>Thalictroideae</taxon>
        <taxon>Aquilegia</taxon>
    </lineage>
</organism>
<dbReference type="SUPFAM" id="SSF54001">
    <property type="entry name" value="Cysteine proteinases"/>
    <property type="match status" value="1"/>
</dbReference>
<keyword evidence="2 3" id="KW-0378">Hydrolase</keyword>
<dbReference type="GO" id="GO:0016579">
    <property type="term" value="P:protein deubiquitination"/>
    <property type="evidence" value="ECO:0007669"/>
    <property type="project" value="TreeGrafter"/>
</dbReference>
<comment type="catalytic activity">
    <reaction evidence="1 3">
        <text>Thiol-dependent hydrolysis of ester, thioester, amide, peptide and isopeptide bonds formed by the C-terminal Gly of ubiquitin (a 76-residue protein attached to proteins as an intracellular targeting signal).</text>
        <dbReference type="EC" id="3.4.19.12"/>
    </reaction>
</comment>
<evidence type="ECO:0000313" key="5">
    <source>
        <dbReference type="EMBL" id="PIA54775.1"/>
    </source>
</evidence>
<gene>
    <name evidence="5" type="ORF">AQUCO_00900984v1</name>
</gene>
<dbReference type="Gene3D" id="3.90.70.80">
    <property type="match status" value="1"/>
</dbReference>
<keyword evidence="3" id="KW-0833">Ubl conjugation pathway</keyword>
<feature type="domain" description="OTU" evidence="4">
    <location>
        <begin position="162"/>
        <end position="300"/>
    </location>
</feature>
<dbReference type="EC" id="3.4.19.12" evidence="3"/>
<dbReference type="GO" id="GO:0004843">
    <property type="term" value="F:cysteine-type deubiquitinase activity"/>
    <property type="evidence" value="ECO:0007669"/>
    <property type="project" value="UniProtKB-UniRule"/>
</dbReference>
<dbReference type="EMBL" id="KZ305026">
    <property type="protein sequence ID" value="PIA54775.1"/>
    <property type="molecule type" value="Genomic_DNA"/>
</dbReference>
<keyword evidence="3" id="KW-0788">Thiol protease</keyword>
<comment type="function">
    <text evidence="3">Hydrolase that can remove conjugated ubiquitin from proteins and may therefore play an important regulatory role at the level of protein turnover by preventing degradation.</text>
</comment>
<dbReference type="CDD" id="cd22760">
    <property type="entry name" value="OTU_plant_OTU4-like"/>
    <property type="match status" value="1"/>
</dbReference>
<dbReference type="Pfam" id="PF02338">
    <property type="entry name" value="OTU"/>
    <property type="match status" value="1"/>
</dbReference>
<dbReference type="AlphaFoldDB" id="A0A2G5EG79"/>
<evidence type="ECO:0000259" key="4">
    <source>
        <dbReference type="PROSITE" id="PS50802"/>
    </source>
</evidence>
<reference evidence="5 6" key="1">
    <citation type="submission" date="2017-09" db="EMBL/GenBank/DDBJ databases">
        <title>WGS assembly of Aquilegia coerulea Goldsmith.</title>
        <authorList>
            <person name="Hodges S."/>
            <person name="Kramer E."/>
            <person name="Nordborg M."/>
            <person name="Tomkins J."/>
            <person name="Borevitz J."/>
            <person name="Derieg N."/>
            <person name="Yan J."/>
            <person name="Mihaltcheva S."/>
            <person name="Hayes R.D."/>
            <person name="Rokhsar D."/>
        </authorList>
    </citation>
    <scope>NUCLEOTIDE SEQUENCE [LARGE SCALE GENOMIC DNA]</scope>
    <source>
        <strain evidence="6">cv. Goldsmith</strain>
    </source>
</reference>
<dbReference type="OrthoDB" id="409956at2759"/>
<dbReference type="Proteomes" id="UP000230069">
    <property type="component" value="Unassembled WGS sequence"/>
</dbReference>
<dbReference type="InParanoid" id="A0A2G5EG79"/>
<dbReference type="FunFam" id="3.90.70.80:FF:000007">
    <property type="entry name" value="OTU domain-containing protein"/>
    <property type="match status" value="1"/>
</dbReference>
<name>A0A2G5EG79_AQUCA</name>
<keyword evidence="3" id="KW-0645">Protease</keyword>
<evidence type="ECO:0000256" key="2">
    <source>
        <dbReference type="ARBA" id="ARBA00022801"/>
    </source>
</evidence>
<dbReference type="InterPro" id="IPR038765">
    <property type="entry name" value="Papain-like_cys_pep_sf"/>
</dbReference>
<dbReference type="GO" id="GO:0030968">
    <property type="term" value="P:endoplasmic reticulum unfolded protein response"/>
    <property type="evidence" value="ECO:0007669"/>
    <property type="project" value="TreeGrafter"/>
</dbReference>
<dbReference type="STRING" id="218851.A0A2G5EG79"/>
<proteinExistence type="predicted"/>
<evidence type="ECO:0000313" key="6">
    <source>
        <dbReference type="Proteomes" id="UP000230069"/>
    </source>
</evidence>
<evidence type="ECO:0000256" key="3">
    <source>
        <dbReference type="RuleBase" id="RU367104"/>
    </source>
</evidence>
<dbReference type="InterPro" id="IPR003323">
    <property type="entry name" value="OTU_dom"/>
</dbReference>
<sequence>MLGTLCARSKPWIVTALSFTHGAASNRFTTNQTSFLSIGGGNETYRRNHSTSCWIEKKKCVGTASLWHAIFPSFREHLNHNLVQPFHHEQKGEGSWNVAWDVRPARWLHSSWLLFGVCGFIAPLDCRVENLEVNKCLDEGFLGNGYCLEDVFPSDETTNLKYRVIGVPGDGRCLFRAVSYGVCMKSGEEPDEKRQIELADDLRARVVDELLNRRQETEWIIEGDFDMYVNSIQRPNAWGGEPELLMASHVLRVPISVYMVDRSSGDLVNIANYGHEYGKEDNPIQVLFHGYGHYDVLEIFQDNLPAKDQ</sequence>
<comment type="subcellular location">
    <subcellularLocation>
        <location evidence="3">Cytoplasm</location>
    </subcellularLocation>
</comment>
<keyword evidence="3" id="KW-0963">Cytoplasm</keyword>
<dbReference type="InterPro" id="IPR047947">
    <property type="entry name" value="OTU4_OTU"/>
</dbReference>
<dbReference type="PANTHER" id="PTHR13312">
    <property type="entry name" value="HIV-INDUCED PROTEIN-7-LIKE PROTEASE"/>
    <property type="match status" value="1"/>
</dbReference>
<accession>A0A2G5EG79</accession>